<sequence length="446" mass="48953">MKTKLLSFVAILFLGASFFLNAQTPKGFTIKPSQTLKKLPALQSFVFGQSGKYWVMIGGRTNGFHGFDPNAYLFPFKKANKYVYVYNTATNQLDSMSTSFLVPALREQYTSTNMQHFQVGNYLYVSGGYGEFHAKLPDSSWVTYSTLSRINMSQLINAVLTKNINQFAASVVYAKSKLTAATGGELFKLPDGKFYLALGHRYNGKYGTGNTSQVYLDSVHVFKLTETASSISITPNSMQYISDNLPDSITQFRRRDLLVIPAIQRGGKAVGLTVYGGVFTYGNNGAPFRNPIYIKGGTTPSYVLDKSYTQTSNIYSTANVEMYDAQNDVMLTTAFGGMGENMTTDPDTFTKKILTISKNNLTNVTTEIVNPTTLPTYMGSEGVFITAPGVPMYNTSYDIINYNAIPAGKTTLIGYIYGGIVSNGPSWGASNPTIPSNVVYEVYLTK</sequence>
<reference evidence="2" key="2">
    <citation type="submission" date="2020-09" db="EMBL/GenBank/DDBJ databases">
        <authorList>
            <person name="Sun Q."/>
            <person name="Zhou Y."/>
        </authorList>
    </citation>
    <scope>NUCLEOTIDE SEQUENCE</scope>
    <source>
        <strain evidence="2">CGMCC 1.15958</strain>
    </source>
</reference>
<organism evidence="2 3">
    <name type="scientific">Emticicia aquatilis</name>
    <dbReference type="NCBI Taxonomy" id="1537369"/>
    <lineage>
        <taxon>Bacteria</taxon>
        <taxon>Pseudomonadati</taxon>
        <taxon>Bacteroidota</taxon>
        <taxon>Cytophagia</taxon>
        <taxon>Cytophagales</taxon>
        <taxon>Leadbetterellaceae</taxon>
        <taxon>Emticicia</taxon>
    </lineage>
</organism>
<dbReference type="RefSeq" id="WP_188769549.1">
    <property type="nucleotide sequence ID" value="NZ_BMKK01000011.1"/>
</dbReference>
<evidence type="ECO:0000313" key="3">
    <source>
        <dbReference type="Proteomes" id="UP000609064"/>
    </source>
</evidence>
<comment type="caution">
    <text evidence="2">The sequence shown here is derived from an EMBL/GenBank/DDBJ whole genome shotgun (WGS) entry which is preliminary data.</text>
</comment>
<dbReference type="EMBL" id="BMKK01000011">
    <property type="protein sequence ID" value="GGD75565.1"/>
    <property type="molecule type" value="Genomic_DNA"/>
</dbReference>
<keyword evidence="1" id="KW-0732">Signal</keyword>
<feature type="chain" id="PRO_5036688803" evidence="1">
    <location>
        <begin position="23"/>
        <end position="446"/>
    </location>
</feature>
<dbReference type="AlphaFoldDB" id="A0A916Z4B2"/>
<reference evidence="2" key="1">
    <citation type="journal article" date="2014" name="Int. J. Syst. Evol. Microbiol.">
        <title>Complete genome sequence of Corynebacterium casei LMG S-19264T (=DSM 44701T), isolated from a smear-ripened cheese.</title>
        <authorList>
            <consortium name="US DOE Joint Genome Institute (JGI-PGF)"/>
            <person name="Walter F."/>
            <person name="Albersmeier A."/>
            <person name="Kalinowski J."/>
            <person name="Ruckert C."/>
        </authorList>
    </citation>
    <scope>NUCLEOTIDE SEQUENCE</scope>
    <source>
        <strain evidence="2">CGMCC 1.15958</strain>
    </source>
</reference>
<keyword evidence="3" id="KW-1185">Reference proteome</keyword>
<protein>
    <submittedName>
        <fullName evidence="2">Uncharacterized protein</fullName>
    </submittedName>
</protein>
<accession>A0A916Z4B2</accession>
<feature type="signal peptide" evidence="1">
    <location>
        <begin position="1"/>
        <end position="22"/>
    </location>
</feature>
<gene>
    <name evidence="2" type="ORF">GCM10011514_44360</name>
</gene>
<name>A0A916Z4B2_9BACT</name>
<evidence type="ECO:0000313" key="2">
    <source>
        <dbReference type="EMBL" id="GGD75565.1"/>
    </source>
</evidence>
<proteinExistence type="predicted"/>
<dbReference type="Proteomes" id="UP000609064">
    <property type="component" value="Unassembled WGS sequence"/>
</dbReference>
<evidence type="ECO:0000256" key="1">
    <source>
        <dbReference type="SAM" id="SignalP"/>
    </source>
</evidence>